<dbReference type="Pfam" id="PF08348">
    <property type="entry name" value="PAS_6"/>
    <property type="match status" value="1"/>
</dbReference>
<evidence type="ECO:0000259" key="2">
    <source>
        <dbReference type="Pfam" id="PF13309"/>
    </source>
</evidence>
<dbReference type="PANTHER" id="PTHR35568">
    <property type="entry name" value="TRANSCRIPTIONAL REGULATOR DAUR"/>
    <property type="match status" value="1"/>
</dbReference>
<reference evidence="3" key="1">
    <citation type="submission" date="2020-08" db="EMBL/GenBank/DDBJ databases">
        <title>Genome public.</title>
        <authorList>
            <person name="Liu C."/>
            <person name="Sun Q."/>
        </authorList>
    </citation>
    <scope>NUCLEOTIDE SEQUENCE</scope>
    <source>
        <strain evidence="3">NSJ-52</strain>
    </source>
</reference>
<dbReference type="AlphaFoldDB" id="A0A8J6J3H6"/>
<dbReference type="InterPro" id="IPR039445">
    <property type="entry name" value="DauR-like_HTH"/>
</dbReference>
<accession>A0A8J6J3H6</accession>
<dbReference type="Proteomes" id="UP000607645">
    <property type="component" value="Unassembled WGS sequence"/>
</dbReference>
<dbReference type="InterPro" id="IPR039446">
    <property type="entry name" value="DauR-like"/>
</dbReference>
<sequence length="224" mass="25252">MYDFEQISFLLPFLSQALGPEAEILLCDTERILYAEHPITDRVKPGNRLGDMERSFLEEGTYKTRDSVVNYRALLPSRERLRASTLFLKNQDGSLAGFLTVNIRVESMLQARDMIDTLINGEHPHAGGFAPKHTKYAAEASQPELLSRYEGVNVAIEDIIQSVTEDYLAHFGVPAGRLTTSERQQIVQELDRRGVFLVKGSIGEVAQRLGCSEVTIYRYLQQNT</sequence>
<dbReference type="RefSeq" id="WP_173023411.1">
    <property type="nucleotide sequence ID" value="NZ_JACOPQ010000001.1"/>
</dbReference>
<proteinExistence type="predicted"/>
<organism evidence="3 4">
    <name type="scientific">Lawsonibacter faecis</name>
    <dbReference type="NCBI Taxonomy" id="2763052"/>
    <lineage>
        <taxon>Bacteria</taxon>
        <taxon>Bacillati</taxon>
        <taxon>Bacillota</taxon>
        <taxon>Clostridia</taxon>
        <taxon>Eubacteriales</taxon>
        <taxon>Oscillospiraceae</taxon>
        <taxon>Lawsonibacter</taxon>
    </lineage>
</organism>
<feature type="domain" description="YheO-like" evidence="1">
    <location>
        <begin position="7"/>
        <end position="113"/>
    </location>
</feature>
<evidence type="ECO:0000259" key="1">
    <source>
        <dbReference type="Pfam" id="PF08348"/>
    </source>
</evidence>
<protein>
    <submittedName>
        <fullName evidence="3">Helix-turn-helix domain-containing protein</fullName>
    </submittedName>
</protein>
<gene>
    <name evidence="3" type="ORF">H8S62_00810</name>
</gene>
<dbReference type="Pfam" id="PF13309">
    <property type="entry name" value="HTH_22"/>
    <property type="match status" value="1"/>
</dbReference>
<dbReference type="InterPro" id="IPR013559">
    <property type="entry name" value="YheO"/>
</dbReference>
<evidence type="ECO:0000313" key="4">
    <source>
        <dbReference type="Proteomes" id="UP000607645"/>
    </source>
</evidence>
<dbReference type="PANTHER" id="PTHR35568:SF1">
    <property type="entry name" value="TRANSCRIPTIONAL REGULATOR DAUR"/>
    <property type="match status" value="1"/>
</dbReference>
<keyword evidence="4" id="KW-1185">Reference proteome</keyword>
<evidence type="ECO:0000313" key="3">
    <source>
        <dbReference type="EMBL" id="MBC5735547.1"/>
    </source>
</evidence>
<feature type="domain" description="Transcriptional regulator DauR-like HTH" evidence="2">
    <location>
        <begin position="160"/>
        <end position="220"/>
    </location>
</feature>
<dbReference type="EMBL" id="JACOPQ010000001">
    <property type="protein sequence ID" value="MBC5735547.1"/>
    <property type="molecule type" value="Genomic_DNA"/>
</dbReference>
<name>A0A8J6J3H6_9FIRM</name>
<comment type="caution">
    <text evidence="3">The sequence shown here is derived from an EMBL/GenBank/DDBJ whole genome shotgun (WGS) entry which is preliminary data.</text>
</comment>